<feature type="region of interest" description="Disordered" evidence="1">
    <location>
        <begin position="1"/>
        <end position="116"/>
    </location>
</feature>
<accession>A0A1L9WTZ6</accession>
<gene>
    <name evidence="3" type="ORF">ASPACDRAFT_60489</name>
</gene>
<dbReference type="OrthoDB" id="8300194at2759"/>
<dbReference type="AlphaFoldDB" id="A0A1L9WTZ6"/>
<dbReference type="SUPFAM" id="SSF56112">
    <property type="entry name" value="Protein kinase-like (PK-like)"/>
    <property type="match status" value="1"/>
</dbReference>
<sequence>MASTEPVTEPATEPSMKLPTEVPAETHTANPAVSLTEPAEGLVSENPTEPLSETPTEPTTESSVTPVSMPASETATKETTESSTHTANNPISETSTKPATETSLELPTEVATESCDELVNITTTGTASDPTAETLTQPTSVTIPETFIESSTEPSSEPSGQDSTKTGDNAPSETPKQPGSENIMTYQLEDTPEHLARMEELRASGMLTKRSTMPCSACSFSPERQRCCNYESHVKIFYEAGDRGVWALGSDLILKDRGPSYPTDENANLRFVKKNTTIPVPTVISHHEESDGHALTIMTRIPGENLKEAWFKLTDDEKDNIAKQTAEYLLQLRSLQSDRLESLDGRPVFSKYRGREDNCESAQDPTSDDYVWNRLAASLDPAVPEAVRCRLRRSMPPTKPFTYTHNDLTHVNIMVQNGKLSGIIDWEAAGYYPVWWEYTRAIVTCEGLEDMEWKSLLRQYMPKTQEAKSWYLDWFWLRHGVDNERARELIQEAEEDEFEEDVTEKNEPEVGESDEDES</sequence>
<feature type="region of interest" description="Disordered" evidence="1">
    <location>
        <begin position="147"/>
        <end position="183"/>
    </location>
</feature>
<protein>
    <recommendedName>
        <fullName evidence="2">Aminoglycoside phosphotransferase domain-containing protein</fullName>
    </recommendedName>
</protein>
<dbReference type="EMBL" id="KV878977">
    <property type="protein sequence ID" value="OJJ99651.1"/>
    <property type="molecule type" value="Genomic_DNA"/>
</dbReference>
<evidence type="ECO:0000313" key="3">
    <source>
        <dbReference type="EMBL" id="OJJ99651.1"/>
    </source>
</evidence>
<keyword evidence="4" id="KW-1185">Reference proteome</keyword>
<dbReference type="PANTHER" id="PTHR21310">
    <property type="entry name" value="AMINOGLYCOSIDE PHOSPHOTRANSFERASE-RELATED-RELATED"/>
    <property type="match status" value="1"/>
</dbReference>
<dbReference type="OMA" id="VRCTNCL"/>
<dbReference type="Pfam" id="PF01636">
    <property type="entry name" value="APH"/>
    <property type="match status" value="1"/>
</dbReference>
<dbReference type="InterPro" id="IPR002575">
    <property type="entry name" value="Aminoglycoside_PTrfase"/>
</dbReference>
<dbReference type="InterPro" id="IPR011009">
    <property type="entry name" value="Kinase-like_dom_sf"/>
</dbReference>
<evidence type="ECO:0000313" key="4">
    <source>
        <dbReference type="Proteomes" id="UP000184546"/>
    </source>
</evidence>
<feature type="compositionally biased region" description="Low complexity" evidence="1">
    <location>
        <begin position="44"/>
        <end position="74"/>
    </location>
</feature>
<dbReference type="PANTHER" id="PTHR21310:SF15">
    <property type="entry name" value="AMINOGLYCOSIDE PHOSPHOTRANSFERASE DOMAIN-CONTAINING PROTEIN"/>
    <property type="match status" value="1"/>
</dbReference>
<feature type="region of interest" description="Disordered" evidence="1">
    <location>
        <begin position="488"/>
        <end position="518"/>
    </location>
</feature>
<proteinExistence type="predicted"/>
<dbReference type="GeneID" id="30977377"/>
<dbReference type="Proteomes" id="UP000184546">
    <property type="component" value="Unassembled WGS sequence"/>
</dbReference>
<organism evidence="3 4">
    <name type="scientific">Aspergillus aculeatus (strain ATCC 16872 / CBS 172.66 / WB 5094)</name>
    <dbReference type="NCBI Taxonomy" id="690307"/>
    <lineage>
        <taxon>Eukaryota</taxon>
        <taxon>Fungi</taxon>
        <taxon>Dikarya</taxon>
        <taxon>Ascomycota</taxon>
        <taxon>Pezizomycotina</taxon>
        <taxon>Eurotiomycetes</taxon>
        <taxon>Eurotiomycetidae</taxon>
        <taxon>Eurotiales</taxon>
        <taxon>Aspergillaceae</taxon>
        <taxon>Aspergillus</taxon>
        <taxon>Aspergillus subgen. Circumdati</taxon>
    </lineage>
</organism>
<feature type="compositionally biased region" description="Low complexity" evidence="1">
    <location>
        <begin position="147"/>
        <end position="159"/>
    </location>
</feature>
<reference evidence="4" key="1">
    <citation type="journal article" date="2017" name="Genome Biol.">
        <title>Comparative genomics reveals high biological diversity and specific adaptations in the industrially and medically important fungal genus Aspergillus.</title>
        <authorList>
            <person name="de Vries R.P."/>
            <person name="Riley R."/>
            <person name="Wiebenga A."/>
            <person name="Aguilar-Osorio G."/>
            <person name="Amillis S."/>
            <person name="Uchima C.A."/>
            <person name="Anderluh G."/>
            <person name="Asadollahi M."/>
            <person name="Askin M."/>
            <person name="Barry K."/>
            <person name="Battaglia E."/>
            <person name="Bayram O."/>
            <person name="Benocci T."/>
            <person name="Braus-Stromeyer S.A."/>
            <person name="Caldana C."/>
            <person name="Canovas D."/>
            <person name="Cerqueira G.C."/>
            <person name="Chen F."/>
            <person name="Chen W."/>
            <person name="Choi C."/>
            <person name="Clum A."/>
            <person name="Dos Santos R.A."/>
            <person name="Damasio A.R."/>
            <person name="Diallinas G."/>
            <person name="Emri T."/>
            <person name="Fekete E."/>
            <person name="Flipphi M."/>
            <person name="Freyberg S."/>
            <person name="Gallo A."/>
            <person name="Gournas C."/>
            <person name="Habgood R."/>
            <person name="Hainaut M."/>
            <person name="Harispe M.L."/>
            <person name="Henrissat B."/>
            <person name="Hilden K.S."/>
            <person name="Hope R."/>
            <person name="Hossain A."/>
            <person name="Karabika E."/>
            <person name="Karaffa L."/>
            <person name="Karanyi Z."/>
            <person name="Krasevec N."/>
            <person name="Kuo A."/>
            <person name="Kusch H."/>
            <person name="LaButti K."/>
            <person name="Lagendijk E.L."/>
            <person name="Lapidus A."/>
            <person name="Levasseur A."/>
            <person name="Lindquist E."/>
            <person name="Lipzen A."/>
            <person name="Logrieco A.F."/>
            <person name="MacCabe A."/>
            <person name="Maekelae M.R."/>
            <person name="Malavazi I."/>
            <person name="Melin P."/>
            <person name="Meyer V."/>
            <person name="Mielnichuk N."/>
            <person name="Miskei M."/>
            <person name="Molnar A.P."/>
            <person name="Mule G."/>
            <person name="Ngan C.Y."/>
            <person name="Orejas M."/>
            <person name="Orosz E."/>
            <person name="Ouedraogo J.P."/>
            <person name="Overkamp K.M."/>
            <person name="Park H.-S."/>
            <person name="Perrone G."/>
            <person name="Piumi F."/>
            <person name="Punt P.J."/>
            <person name="Ram A.F."/>
            <person name="Ramon A."/>
            <person name="Rauscher S."/>
            <person name="Record E."/>
            <person name="Riano-Pachon D.M."/>
            <person name="Robert V."/>
            <person name="Roehrig J."/>
            <person name="Ruller R."/>
            <person name="Salamov A."/>
            <person name="Salih N.S."/>
            <person name="Samson R.A."/>
            <person name="Sandor E."/>
            <person name="Sanguinetti M."/>
            <person name="Schuetze T."/>
            <person name="Sepcic K."/>
            <person name="Shelest E."/>
            <person name="Sherlock G."/>
            <person name="Sophianopoulou V."/>
            <person name="Squina F.M."/>
            <person name="Sun H."/>
            <person name="Susca A."/>
            <person name="Todd R.B."/>
            <person name="Tsang A."/>
            <person name="Unkles S.E."/>
            <person name="van de Wiele N."/>
            <person name="van Rossen-Uffink D."/>
            <person name="Oliveira J.V."/>
            <person name="Vesth T.C."/>
            <person name="Visser J."/>
            <person name="Yu J.-H."/>
            <person name="Zhou M."/>
            <person name="Andersen M.R."/>
            <person name="Archer D.B."/>
            <person name="Baker S.E."/>
            <person name="Benoit I."/>
            <person name="Brakhage A.A."/>
            <person name="Braus G.H."/>
            <person name="Fischer R."/>
            <person name="Frisvad J.C."/>
            <person name="Goldman G.H."/>
            <person name="Houbraken J."/>
            <person name="Oakley B."/>
            <person name="Pocsi I."/>
            <person name="Scazzocchio C."/>
            <person name="Seiboth B."/>
            <person name="vanKuyk P.A."/>
            <person name="Wortman J."/>
            <person name="Dyer P.S."/>
            <person name="Grigoriev I.V."/>
        </authorList>
    </citation>
    <scope>NUCLEOTIDE SEQUENCE [LARGE SCALE GENOMIC DNA]</scope>
    <source>
        <strain evidence="4">ATCC 16872 / CBS 172.66 / WB 5094</strain>
    </source>
</reference>
<dbReference type="CDD" id="cd05120">
    <property type="entry name" value="APH_ChoK_like"/>
    <property type="match status" value="1"/>
</dbReference>
<name>A0A1L9WTZ6_ASPA1</name>
<feature type="compositionally biased region" description="Acidic residues" evidence="1">
    <location>
        <begin position="491"/>
        <end position="502"/>
    </location>
</feature>
<dbReference type="STRING" id="690307.A0A1L9WTZ6"/>
<dbReference type="Gene3D" id="3.90.1200.10">
    <property type="match status" value="1"/>
</dbReference>
<feature type="compositionally biased region" description="Polar residues" evidence="1">
    <location>
        <begin position="160"/>
        <end position="183"/>
    </location>
</feature>
<dbReference type="VEuPathDB" id="FungiDB:ASPACDRAFT_60489"/>
<feature type="compositionally biased region" description="Acidic residues" evidence="1">
    <location>
        <begin position="509"/>
        <end position="518"/>
    </location>
</feature>
<feature type="compositionally biased region" description="Polar residues" evidence="1">
    <location>
        <begin position="88"/>
        <end position="105"/>
    </location>
</feature>
<evidence type="ECO:0000256" key="1">
    <source>
        <dbReference type="SAM" id="MobiDB-lite"/>
    </source>
</evidence>
<dbReference type="InterPro" id="IPR051678">
    <property type="entry name" value="AGP_Transferase"/>
</dbReference>
<evidence type="ECO:0000259" key="2">
    <source>
        <dbReference type="Pfam" id="PF01636"/>
    </source>
</evidence>
<feature type="domain" description="Aminoglycoside phosphotransferase" evidence="2">
    <location>
        <begin position="251"/>
        <end position="460"/>
    </location>
</feature>
<dbReference type="RefSeq" id="XP_020055991.1">
    <property type="nucleotide sequence ID" value="XM_020203563.1"/>
</dbReference>